<protein>
    <recommendedName>
        <fullName evidence="6">UPF0316 protein Metfor_2749</fullName>
    </recommendedName>
</protein>
<proteinExistence type="inferred from homology"/>
<dbReference type="Pfam" id="PF18955">
    <property type="entry name" value="DUF5698"/>
    <property type="match status" value="1"/>
</dbReference>
<dbReference type="CDD" id="cd16381">
    <property type="entry name" value="YitT_C_like_1"/>
    <property type="match status" value="1"/>
</dbReference>
<evidence type="ECO:0000256" key="5">
    <source>
        <dbReference type="ARBA" id="ARBA00023136"/>
    </source>
</evidence>
<comment type="similarity">
    <text evidence="6">Belongs to the UPF0316 family.</text>
</comment>
<evidence type="ECO:0000256" key="2">
    <source>
        <dbReference type="ARBA" id="ARBA00022475"/>
    </source>
</evidence>
<dbReference type="GeneID" id="14308532"/>
<dbReference type="KEGG" id="mfo:Metfor_2749"/>
<dbReference type="InterPro" id="IPR022930">
    <property type="entry name" value="UPF0316"/>
</dbReference>
<dbReference type="AlphaFoldDB" id="L0HL02"/>
<organism evidence="9 10">
    <name type="scientific">Methanoregula formicica (strain DSM 22288 / NBRC 105244 / SMSP)</name>
    <dbReference type="NCBI Taxonomy" id="593750"/>
    <lineage>
        <taxon>Archaea</taxon>
        <taxon>Methanobacteriati</taxon>
        <taxon>Methanobacteriota</taxon>
        <taxon>Stenosarchaea group</taxon>
        <taxon>Methanomicrobia</taxon>
        <taxon>Methanomicrobiales</taxon>
        <taxon>Methanoregulaceae</taxon>
        <taxon>Methanoregula</taxon>
    </lineage>
</organism>
<dbReference type="GO" id="GO:0005886">
    <property type="term" value="C:plasma membrane"/>
    <property type="evidence" value="ECO:0007669"/>
    <property type="project" value="UniProtKB-SubCell"/>
</dbReference>
<dbReference type="InterPro" id="IPR044035">
    <property type="entry name" value="DUF5698"/>
</dbReference>
<feature type="transmembrane region" description="Helical" evidence="6">
    <location>
        <begin position="12"/>
        <end position="30"/>
    </location>
</feature>
<reference evidence="9 10" key="2">
    <citation type="journal article" date="2014" name="Genome Announc.">
        <title>Complete Genome Sequence of Methanoregula formicica SMSPT, a Mesophilic Hydrogenotrophic Methanogen Isolated from a Methanogenic Upflow Anaerobic Sludge Blanket Reactor.</title>
        <authorList>
            <person name="Yamamoto K."/>
            <person name="Tamaki H."/>
            <person name="Cadillo-Quiroz H."/>
            <person name="Imachi H."/>
            <person name="Kyrpides N."/>
            <person name="Woyke T."/>
            <person name="Goodwin L."/>
            <person name="Zinder S.H."/>
            <person name="Kamagata Y."/>
            <person name="Liu W.T."/>
        </authorList>
    </citation>
    <scope>NUCLEOTIDE SEQUENCE [LARGE SCALE GENOMIC DNA]</scope>
    <source>
        <strain evidence="10">DSM 22288 / NBRC 105244 / SMSP</strain>
    </source>
</reference>
<evidence type="ECO:0000256" key="4">
    <source>
        <dbReference type="ARBA" id="ARBA00022989"/>
    </source>
</evidence>
<dbReference type="PANTHER" id="PTHR40060">
    <property type="entry name" value="UPF0316 PROTEIN YEBE"/>
    <property type="match status" value="1"/>
</dbReference>
<evidence type="ECO:0000259" key="7">
    <source>
        <dbReference type="Pfam" id="PF10035"/>
    </source>
</evidence>
<dbReference type="InterPro" id="IPR015867">
    <property type="entry name" value="N-reg_PII/ATP_PRibTrfase_C"/>
</dbReference>
<keyword evidence="10" id="KW-1185">Reference proteome</keyword>
<dbReference type="OrthoDB" id="146491at2157"/>
<evidence type="ECO:0000259" key="8">
    <source>
        <dbReference type="Pfam" id="PF18955"/>
    </source>
</evidence>
<dbReference type="HOGENOM" id="CLU_106166_0_0_2"/>
<keyword evidence="5 6" id="KW-0472">Membrane</keyword>
<dbReference type="HAMAP" id="MF_01515">
    <property type="entry name" value="UPF0316"/>
    <property type="match status" value="1"/>
</dbReference>
<dbReference type="NCBIfam" id="NF003191">
    <property type="entry name" value="PRK04164.1-2"/>
    <property type="match status" value="1"/>
</dbReference>
<dbReference type="eggNOG" id="arCOG06902">
    <property type="taxonomic scope" value="Archaea"/>
</dbReference>
<dbReference type="InterPro" id="IPR019264">
    <property type="entry name" value="DUF2179"/>
</dbReference>
<evidence type="ECO:0000313" key="10">
    <source>
        <dbReference type="Proteomes" id="UP000010824"/>
    </source>
</evidence>
<gene>
    <name evidence="9" type="ordered locus">Metfor_2749</name>
</gene>
<keyword evidence="4 6" id="KW-1133">Transmembrane helix</keyword>
<dbReference type="EMBL" id="CP003167">
    <property type="protein sequence ID" value="AGB03734.1"/>
    <property type="molecule type" value="Genomic_DNA"/>
</dbReference>
<feature type="domain" description="DUF5698" evidence="8">
    <location>
        <begin position="32"/>
        <end position="88"/>
    </location>
</feature>
<dbReference type="Proteomes" id="UP000010824">
    <property type="component" value="Chromosome"/>
</dbReference>
<dbReference type="Pfam" id="PF10035">
    <property type="entry name" value="DUF2179"/>
    <property type="match status" value="1"/>
</dbReference>
<dbReference type="RefSeq" id="WP_015286696.1">
    <property type="nucleotide sequence ID" value="NC_019943.1"/>
</dbReference>
<evidence type="ECO:0000256" key="6">
    <source>
        <dbReference type="HAMAP-Rule" id="MF_01515"/>
    </source>
</evidence>
<dbReference type="Gene3D" id="3.30.70.120">
    <property type="match status" value="1"/>
</dbReference>
<keyword evidence="3 6" id="KW-0812">Transmembrane</keyword>
<name>L0HL02_METFS</name>
<sequence length="200" mass="22199" precursor="true">MALFIISPELYAWVILPLLIFLARVCDVTMETVRIVFISKGIRLLATVIAFFEIVIWLLAAGVVMNDLANIANFLAFALGFAMGTYVGLVVEERLSLGMVILRIVTADESRDAIVSSLQSENHGVTCIEAEGSRGSVTMILSLVQRSEISRITGRIDRINPKAFFSIEDVRYVNEGVFRPRDFRSFLGMVHTLAGQGRKK</sequence>
<comment type="subcellular location">
    <subcellularLocation>
        <location evidence="1 6">Cell membrane</location>
        <topology evidence="1 6">Multi-pass membrane protein</topology>
    </subcellularLocation>
</comment>
<evidence type="ECO:0000313" key="9">
    <source>
        <dbReference type="EMBL" id="AGB03734.1"/>
    </source>
</evidence>
<reference evidence="10" key="1">
    <citation type="submission" date="2011-12" db="EMBL/GenBank/DDBJ databases">
        <title>Complete sequence of Methanoregula formicicum SMSP.</title>
        <authorList>
            <person name="Lucas S."/>
            <person name="Han J."/>
            <person name="Lapidus A."/>
            <person name="Cheng J.-F."/>
            <person name="Goodwin L."/>
            <person name="Pitluck S."/>
            <person name="Peters L."/>
            <person name="Ovchinnikova G."/>
            <person name="Teshima H."/>
            <person name="Detter J.C."/>
            <person name="Han C."/>
            <person name="Tapia R."/>
            <person name="Land M."/>
            <person name="Hauser L."/>
            <person name="Kyrpides N."/>
            <person name="Ivanova N."/>
            <person name="Pagani I."/>
            <person name="Imachi H."/>
            <person name="Tamaki H."/>
            <person name="Sekiguchi Y."/>
            <person name="Kamagata Y."/>
            <person name="Cadillo-Quiroz H."/>
            <person name="Zinder S."/>
            <person name="Liu W.-T."/>
            <person name="Woyke T."/>
        </authorList>
    </citation>
    <scope>NUCLEOTIDE SEQUENCE [LARGE SCALE GENOMIC DNA]</scope>
    <source>
        <strain evidence="10">DSM 22288 / NBRC 105244 / SMSP</strain>
    </source>
</reference>
<evidence type="ECO:0000256" key="1">
    <source>
        <dbReference type="ARBA" id="ARBA00004651"/>
    </source>
</evidence>
<accession>L0HL02</accession>
<feature type="transmembrane region" description="Helical" evidence="6">
    <location>
        <begin position="42"/>
        <end position="65"/>
    </location>
</feature>
<dbReference type="PANTHER" id="PTHR40060:SF1">
    <property type="entry name" value="UPF0316 PROTEIN YEBE"/>
    <property type="match status" value="1"/>
</dbReference>
<dbReference type="InParanoid" id="L0HL02"/>
<feature type="transmembrane region" description="Helical" evidence="6">
    <location>
        <begin position="71"/>
        <end position="91"/>
    </location>
</feature>
<evidence type="ECO:0000256" key="3">
    <source>
        <dbReference type="ARBA" id="ARBA00022692"/>
    </source>
</evidence>
<feature type="domain" description="DUF2179" evidence="7">
    <location>
        <begin position="123"/>
        <end position="173"/>
    </location>
</feature>
<keyword evidence="2 6" id="KW-1003">Cell membrane</keyword>